<keyword evidence="5 6" id="KW-0539">Nucleus</keyword>
<feature type="region of interest" description="Disordered" evidence="7">
    <location>
        <begin position="1"/>
        <end position="20"/>
    </location>
</feature>
<feature type="domain" description="Enhancer of polycomb-like N-terminal" evidence="8">
    <location>
        <begin position="861"/>
        <end position="949"/>
    </location>
</feature>
<keyword evidence="10" id="KW-1185">Reference proteome</keyword>
<feature type="compositionally biased region" description="Polar residues" evidence="7">
    <location>
        <begin position="1063"/>
        <end position="1072"/>
    </location>
</feature>
<feature type="compositionally biased region" description="Low complexity" evidence="7">
    <location>
        <begin position="1"/>
        <end position="13"/>
    </location>
</feature>
<reference evidence="9 10" key="1">
    <citation type="journal article" date="2022" name="Cell">
        <title>Repeat-based holocentromeres influence genome architecture and karyotype evolution.</title>
        <authorList>
            <person name="Hofstatter P.G."/>
            <person name="Thangavel G."/>
            <person name="Lux T."/>
            <person name="Neumann P."/>
            <person name="Vondrak T."/>
            <person name="Novak P."/>
            <person name="Zhang M."/>
            <person name="Costa L."/>
            <person name="Castellani M."/>
            <person name="Scott A."/>
            <person name="Toegelov H."/>
            <person name="Fuchs J."/>
            <person name="Mata-Sucre Y."/>
            <person name="Dias Y."/>
            <person name="Vanzela A.L.L."/>
            <person name="Huettel B."/>
            <person name="Almeida C.C.S."/>
            <person name="Simkova H."/>
            <person name="Souza G."/>
            <person name="Pedrosa-Harand A."/>
            <person name="Macas J."/>
            <person name="Mayer K.F.X."/>
            <person name="Houben A."/>
            <person name="Marques A."/>
        </authorList>
    </citation>
    <scope>NUCLEOTIDE SEQUENCE [LARGE SCALE GENOMIC DNA]</scope>
    <source>
        <strain evidence="9">RhyTen1mFocal</strain>
    </source>
</reference>
<evidence type="ECO:0000256" key="5">
    <source>
        <dbReference type="ARBA" id="ARBA00023242"/>
    </source>
</evidence>
<evidence type="ECO:0000313" key="9">
    <source>
        <dbReference type="EMBL" id="KAJ3701322.1"/>
    </source>
</evidence>
<dbReference type="InterPro" id="IPR019542">
    <property type="entry name" value="Enhancer_polycomb-like_N"/>
</dbReference>
<feature type="region of interest" description="Disordered" evidence="7">
    <location>
        <begin position="80"/>
        <end position="108"/>
    </location>
</feature>
<dbReference type="GO" id="GO:0005634">
    <property type="term" value="C:nucleus"/>
    <property type="evidence" value="ECO:0007669"/>
    <property type="project" value="UniProtKB-SubCell"/>
</dbReference>
<protein>
    <recommendedName>
        <fullName evidence="6">Enhancer of polycomb-like protein</fullName>
    </recommendedName>
</protein>
<comment type="caution">
    <text evidence="9">The sequence shown here is derived from an EMBL/GenBank/DDBJ whole genome shotgun (WGS) entry which is preliminary data.</text>
</comment>
<sequence>MDNSVERSVSSEVVARKSRSLVSINQKELSSQSTSVVGVRNDQGVHVECDNSVSSKGKGAAVKEVPLSAFGAGIKRRRNGSKALRVKPNVPGSNPHKEGSMGHNHLTCTDNSEIDGGIPSLKVEKCCVGNGAENWTPENEEERGPVEADSDSTSGATSSLLSGQKRKKRLKYSDEEEVENLEENAARFLCSLSDNRLGLNVSKPVNGVPVSSVMQGNNGPVGPSRVLGPKRHKDFGRKRRCFIEVKMRDFNPFSIVKWRIRVYWPLDHNWYSGSVKEYDPVIRMHRVRYDDQEEEWLDLHNERFKLLLFPSDVLKKSKWNENKNPNVLSIDDLEEVREQDLDVSIDGFVDTTPVKSLLACSSYQHKPNQLLETTSGSNFEVEANKNLVKNGRFAVVYSRKRFRSRKENLNSISVLASVADTTLADATRILPSHRNILLKLNLPLNMFAGWVLTGLHFWHWPSLFLFYHGTLITTSPVVQLEIIISDNLFGSRYILFEVCMRSAVSLLCILVGMLMKGNECNVKESKVPVTSIRYTISGLHGYKGHVVIGLFSYFWISDLRWAYLQKRINCEYSCIKMEDSSSGLVDPLLVHQPTFSGVNPMIFFMNEKSTSKLPSFLLGSHHDMMPVSNSPQNPGPTTSVFVSGDKNKDESATNSNNIDDKDAASPSSLTTSLVDVPVRQISHVVALPAPREMHAFIHSSAPTARRSNLHRARPSSLPKLWPSSDLIVSKIPHSGTLSQAWSFEPGSKSQSNHQKIQQSSRNVGPMWCCANVLVKANNRGWRECGAHVVLDYDEKEGARLSVQFSGETKFFYCANQVMHPGSTNRYTHAMMWRGGRDWSLEFTDRNQWFIFKQMYEECLNQNRRAASVKNIPTPGVRLVKGENEVGLRPPFVRGPRYIRHVGSDVDTALDPSRVMYDMDSEDEEWVSGFNGDMELTEDLFEQVIDKCEKLAYMNECTQFTAEQIEELMGDVGPFEVVKEVATYWSVKRKKKGMPLIRHLQPPLWMHYQKLLDEWESSARKILRAPHSALLSKEPLPEKPTMFAFCLRPRGLQLKRPQRRLFGSSRSHGGSQKSGRRMHAPVSQERVASVSRLNQLNRTRAPAYYFLDNYQAVPSPSHDQTVSMAKRVQTASSDIPERTNPILSPSDNHCFLKEDGEELNLRDAQNAAQHAANMARLKREKAQLLMQKADLAMYKARHALMIAEAKQSSKG</sequence>
<keyword evidence="4 6" id="KW-0804">Transcription</keyword>
<comment type="similarity">
    <text evidence="2 6">Belongs to the enhancer of polycomb family.</text>
</comment>
<organism evidence="9 10">
    <name type="scientific">Rhynchospora tenuis</name>
    <dbReference type="NCBI Taxonomy" id="198213"/>
    <lineage>
        <taxon>Eukaryota</taxon>
        <taxon>Viridiplantae</taxon>
        <taxon>Streptophyta</taxon>
        <taxon>Embryophyta</taxon>
        <taxon>Tracheophyta</taxon>
        <taxon>Spermatophyta</taxon>
        <taxon>Magnoliopsida</taxon>
        <taxon>Liliopsida</taxon>
        <taxon>Poales</taxon>
        <taxon>Cyperaceae</taxon>
        <taxon>Cyperoideae</taxon>
        <taxon>Rhynchosporeae</taxon>
        <taxon>Rhynchospora</taxon>
    </lineage>
</organism>
<dbReference type="CDD" id="cd20404">
    <property type="entry name" value="Tudor_Agenet_AtEML-like"/>
    <property type="match status" value="1"/>
</dbReference>
<feature type="region of interest" description="Disordered" evidence="7">
    <location>
        <begin position="1057"/>
        <end position="1087"/>
    </location>
</feature>
<evidence type="ECO:0000256" key="2">
    <source>
        <dbReference type="ARBA" id="ARBA00008035"/>
    </source>
</evidence>
<evidence type="ECO:0000256" key="1">
    <source>
        <dbReference type="ARBA" id="ARBA00004123"/>
    </source>
</evidence>
<dbReference type="GO" id="GO:0006357">
    <property type="term" value="P:regulation of transcription by RNA polymerase II"/>
    <property type="evidence" value="ECO:0007669"/>
    <property type="project" value="InterPro"/>
</dbReference>
<dbReference type="InterPro" id="IPR024943">
    <property type="entry name" value="Enhancer_polycomb"/>
</dbReference>
<evidence type="ECO:0000256" key="4">
    <source>
        <dbReference type="ARBA" id="ARBA00023163"/>
    </source>
</evidence>
<evidence type="ECO:0000256" key="3">
    <source>
        <dbReference type="ARBA" id="ARBA00023015"/>
    </source>
</evidence>
<feature type="compositionally biased region" description="Polar residues" evidence="7">
    <location>
        <begin position="627"/>
        <end position="641"/>
    </location>
</feature>
<accession>A0AAD6EU51</accession>
<evidence type="ECO:0000256" key="6">
    <source>
        <dbReference type="RuleBase" id="RU361124"/>
    </source>
</evidence>
<dbReference type="PANTHER" id="PTHR14898">
    <property type="entry name" value="ENHANCER OF POLYCOMB"/>
    <property type="match status" value="1"/>
</dbReference>
<feature type="region of interest" description="Disordered" evidence="7">
    <location>
        <begin position="210"/>
        <end position="230"/>
    </location>
</feature>
<dbReference type="Pfam" id="PF10513">
    <property type="entry name" value="EPL1"/>
    <property type="match status" value="1"/>
</dbReference>
<dbReference type="GO" id="GO:0035267">
    <property type="term" value="C:NuA4 histone acetyltransferase complex"/>
    <property type="evidence" value="ECO:0007669"/>
    <property type="project" value="InterPro"/>
</dbReference>
<name>A0AAD6EU51_9POAL</name>
<feature type="compositionally biased region" description="Low complexity" evidence="7">
    <location>
        <begin position="151"/>
        <end position="163"/>
    </location>
</feature>
<dbReference type="Proteomes" id="UP001210211">
    <property type="component" value="Unassembled WGS sequence"/>
</dbReference>
<evidence type="ECO:0000256" key="7">
    <source>
        <dbReference type="SAM" id="MobiDB-lite"/>
    </source>
</evidence>
<proteinExistence type="inferred from homology"/>
<dbReference type="AlphaFoldDB" id="A0AAD6EU51"/>
<keyword evidence="3 6" id="KW-0805">Transcription regulation</keyword>
<dbReference type="Gene3D" id="2.30.30.140">
    <property type="match status" value="1"/>
</dbReference>
<feature type="region of interest" description="Disordered" evidence="7">
    <location>
        <begin position="624"/>
        <end position="668"/>
    </location>
</feature>
<evidence type="ECO:0000313" key="10">
    <source>
        <dbReference type="Proteomes" id="UP001210211"/>
    </source>
</evidence>
<dbReference type="EMBL" id="JAMRDG010000001">
    <property type="protein sequence ID" value="KAJ3701322.1"/>
    <property type="molecule type" value="Genomic_DNA"/>
</dbReference>
<comment type="subcellular location">
    <subcellularLocation>
        <location evidence="1 6">Nucleus</location>
    </subcellularLocation>
</comment>
<evidence type="ECO:0000259" key="8">
    <source>
        <dbReference type="Pfam" id="PF10513"/>
    </source>
</evidence>
<feature type="region of interest" description="Disordered" evidence="7">
    <location>
        <begin position="133"/>
        <end position="169"/>
    </location>
</feature>
<gene>
    <name evidence="9" type="ORF">LUZ61_005027</name>
</gene>